<dbReference type="GO" id="GO:0005634">
    <property type="term" value="C:nucleus"/>
    <property type="evidence" value="ECO:0007669"/>
    <property type="project" value="TreeGrafter"/>
</dbReference>
<sequence>MSQSWAFQTLVSPCSVAAAWSDAAEFNKPSSAQLIPDTRGSVIASHSNYPNFTDYSIHYNSNSYNTYDNYDHQGYSLLGYQMTISDLEAQAALAMDFLPSLEGPLVGQKKSSHVITEEYAKADPVYVAKTAVLPQMYSHYRPILGDGNCGWRALGFAYFETLLRLQNKARLEAEIARMSSLNNLLITSGGFESWLFEDMAMETTNLLRDLADYVELDMRKAQNILLERFNNNEVSNSIIYHFRLLTSSWLKANPAMYEGFILDGNGVDAYRKNYIEPVNLEIEHLIMCLLIDVLLKPIGIAVEIVYLDRTPGTQANTHLFQPEDPAGVPTNPEGPVIHLLFRPSHYDILYREQSVPSALLTTPTHVTDIQANRAFTQQHVAQNVISSPIEDTSLDTSLLSCLPGFSMPSELQCRHLNTYPSPPERTYNNVPVGISPLSPDPSTQQFSVEFPSYPMQLPLTTPPTLHSPITTPLPPQVPLSADNSSSYTSPTFPFSPKLPSRSSMSSFRPSKYEWAAACDRKEGGHVAFQSPTFKNSHYNAAHYNNVNFQPEQWVPDADEASTVWRRSCT</sequence>
<proteinExistence type="predicted"/>
<dbReference type="AlphaFoldDB" id="A0A9W4CUV5"/>
<organism evidence="1 2">
    <name type="scientific">Blumeria graminis f. sp. triticale</name>
    <dbReference type="NCBI Taxonomy" id="1689686"/>
    <lineage>
        <taxon>Eukaryota</taxon>
        <taxon>Fungi</taxon>
        <taxon>Dikarya</taxon>
        <taxon>Ascomycota</taxon>
        <taxon>Pezizomycotina</taxon>
        <taxon>Leotiomycetes</taxon>
        <taxon>Erysiphales</taxon>
        <taxon>Erysiphaceae</taxon>
        <taxon>Blumeria</taxon>
    </lineage>
</organism>
<gene>
    <name evidence="1" type="ORF">BGTH12_LOCUS292</name>
</gene>
<dbReference type="PANTHER" id="PTHR12931">
    <property type="entry name" value="UBIQUITIN THIOLESTERASE PROTEIN OTUB"/>
    <property type="match status" value="1"/>
</dbReference>
<dbReference type="Proteomes" id="UP000683417">
    <property type="component" value="Unassembled WGS sequence"/>
</dbReference>
<accession>A0A9W4CUV5</accession>
<name>A0A9W4CUV5_BLUGR</name>
<dbReference type="GO" id="GO:0004843">
    <property type="term" value="F:cysteine-type deubiquitinase activity"/>
    <property type="evidence" value="ECO:0007669"/>
    <property type="project" value="TreeGrafter"/>
</dbReference>
<protein>
    <submittedName>
        <fullName evidence="1">BgTH12-04590</fullName>
    </submittedName>
</protein>
<dbReference type="Pfam" id="PF10275">
    <property type="entry name" value="Peptidase_C65"/>
    <property type="match status" value="1"/>
</dbReference>
<dbReference type="PANTHER" id="PTHR12931:SF15">
    <property type="entry name" value="UBIQUITIN THIOESTERASE OTUBAIN-LIKE"/>
    <property type="match status" value="1"/>
</dbReference>
<comment type="caution">
    <text evidence="1">The sequence shown here is derived from an EMBL/GenBank/DDBJ whole genome shotgun (WGS) entry which is preliminary data.</text>
</comment>
<dbReference type="EMBL" id="CAJHIT010000001">
    <property type="protein sequence ID" value="CAD6498934.1"/>
    <property type="molecule type" value="Genomic_DNA"/>
</dbReference>
<reference evidence="1" key="1">
    <citation type="submission" date="2020-10" db="EMBL/GenBank/DDBJ databases">
        <authorList>
            <person name="Muller C M."/>
        </authorList>
    </citation>
    <scope>NUCLEOTIDE SEQUENCE</scope>
    <source>
        <strain evidence="1">THUN-12</strain>
    </source>
</reference>
<dbReference type="CDD" id="cd22749">
    <property type="entry name" value="Otubain_C65"/>
    <property type="match status" value="1"/>
</dbReference>
<dbReference type="GO" id="GO:0071108">
    <property type="term" value="P:protein K48-linked deubiquitination"/>
    <property type="evidence" value="ECO:0007669"/>
    <property type="project" value="TreeGrafter"/>
</dbReference>
<evidence type="ECO:0000313" key="2">
    <source>
        <dbReference type="Proteomes" id="UP000683417"/>
    </source>
</evidence>
<evidence type="ECO:0000313" key="1">
    <source>
        <dbReference type="EMBL" id="CAD6498934.1"/>
    </source>
</evidence>
<dbReference type="InterPro" id="IPR019400">
    <property type="entry name" value="Peptidase_C65_otubain"/>
</dbReference>
<dbReference type="GO" id="GO:0043130">
    <property type="term" value="F:ubiquitin binding"/>
    <property type="evidence" value="ECO:0007669"/>
    <property type="project" value="TreeGrafter"/>
</dbReference>